<dbReference type="EMBL" id="BAAAZG010000014">
    <property type="protein sequence ID" value="GAA4068565.1"/>
    <property type="molecule type" value="Genomic_DNA"/>
</dbReference>
<reference evidence="7" key="1">
    <citation type="journal article" date="2019" name="Int. J. Syst. Evol. Microbiol.">
        <title>The Global Catalogue of Microorganisms (GCM) 10K type strain sequencing project: providing services to taxonomists for standard genome sequencing and annotation.</title>
        <authorList>
            <consortium name="The Broad Institute Genomics Platform"/>
            <consortium name="The Broad Institute Genome Sequencing Center for Infectious Disease"/>
            <person name="Wu L."/>
            <person name="Ma J."/>
        </authorList>
    </citation>
    <scope>NUCLEOTIDE SEQUENCE [LARGE SCALE GENOMIC DNA]</scope>
    <source>
        <strain evidence="7">JCM 16702</strain>
    </source>
</reference>
<dbReference type="PROSITE" id="PS50977">
    <property type="entry name" value="HTH_TETR_2"/>
    <property type="match status" value="1"/>
</dbReference>
<keyword evidence="3" id="KW-0804">Transcription</keyword>
<dbReference type="PRINTS" id="PR00400">
    <property type="entry name" value="TETREPRESSOR"/>
</dbReference>
<dbReference type="InterPro" id="IPR003012">
    <property type="entry name" value="Tet_transcr_reg_TetR"/>
</dbReference>
<dbReference type="Gene3D" id="1.10.357.10">
    <property type="entry name" value="Tetracycline Repressor, domain 2"/>
    <property type="match status" value="1"/>
</dbReference>
<gene>
    <name evidence="6" type="ORF">GCM10022214_24400</name>
</gene>
<name>A0ABP7VK22_9ACTN</name>
<proteinExistence type="predicted"/>
<dbReference type="SUPFAM" id="SSF48498">
    <property type="entry name" value="Tetracyclin repressor-like, C-terminal domain"/>
    <property type="match status" value="1"/>
</dbReference>
<dbReference type="PRINTS" id="PR00455">
    <property type="entry name" value="HTHTETR"/>
</dbReference>
<dbReference type="PANTHER" id="PTHR30055">
    <property type="entry name" value="HTH-TYPE TRANSCRIPTIONAL REGULATOR RUTR"/>
    <property type="match status" value="1"/>
</dbReference>
<evidence type="ECO:0000256" key="3">
    <source>
        <dbReference type="ARBA" id="ARBA00023163"/>
    </source>
</evidence>
<feature type="domain" description="HTH tetR-type" evidence="5">
    <location>
        <begin position="1"/>
        <end position="61"/>
    </location>
</feature>
<dbReference type="InterPro" id="IPR009057">
    <property type="entry name" value="Homeodomain-like_sf"/>
</dbReference>
<dbReference type="SUPFAM" id="SSF46689">
    <property type="entry name" value="Homeodomain-like"/>
    <property type="match status" value="1"/>
</dbReference>
<evidence type="ECO:0000259" key="5">
    <source>
        <dbReference type="PROSITE" id="PS50977"/>
    </source>
</evidence>
<dbReference type="InterPro" id="IPR050109">
    <property type="entry name" value="HTH-type_TetR-like_transc_reg"/>
</dbReference>
<evidence type="ECO:0000256" key="1">
    <source>
        <dbReference type="ARBA" id="ARBA00023015"/>
    </source>
</evidence>
<sequence>MLTRDRILDAGLELLEEEGPHGITMRKLAKRLDVTATAIYHHVDGRDVLLDAIVDRVCAAIVAEAPREGGWRDRLRGLLTVLVERASRHPRASVWAITEYARRPPVIRLHDAMLSILLDAGFTPARAVHLKGAAMRLVVGHLVILEASSREWSRAPGEGDSAFETVRPAQENAAPAEAFRVGLDALLAGIAPGPRLPDDD</sequence>
<evidence type="ECO:0000256" key="4">
    <source>
        <dbReference type="PROSITE-ProRule" id="PRU00335"/>
    </source>
</evidence>
<dbReference type="InterPro" id="IPR036271">
    <property type="entry name" value="Tet_transcr_reg_TetR-rel_C_sf"/>
</dbReference>
<feature type="DNA-binding region" description="H-T-H motif" evidence="4">
    <location>
        <begin position="24"/>
        <end position="43"/>
    </location>
</feature>
<dbReference type="Proteomes" id="UP001500683">
    <property type="component" value="Unassembled WGS sequence"/>
</dbReference>
<dbReference type="Pfam" id="PF00440">
    <property type="entry name" value="TetR_N"/>
    <property type="match status" value="1"/>
</dbReference>
<evidence type="ECO:0000313" key="6">
    <source>
        <dbReference type="EMBL" id="GAA4068565.1"/>
    </source>
</evidence>
<keyword evidence="2 4" id="KW-0238">DNA-binding</keyword>
<evidence type="ECO:0000313" key="7">
    <source>
        <dbReference type="Proteomes" id="UP001500683"/>
    </source>
</evidence>
<protein>
    <submittedName>
        <fullName evidence="6">TetR/AcrR family transcriptional regulator C-terminal domain-containing protein</fullName>
    </submittedName>
</protein>
<dbReference type="PANTHER" id="PTHR30055:SF151">
    <property type="entry name" value="TRANSCRIPTIONAL REGULATORY PROTEIN"/>
    <property type="match status" value="1"/>
</dbReference>
<dbReference type="InterPro" id="IPR001647">
    <property type="entry name" value="HTH_TetR"/>
</dbReference>
<keyword evidence="7" id="KW-1185">Reference proteome</keyword>
<accession>A0ABP7VK22</accession>
<dbReference type="RefSeq" id="WP_344945361.1">
    <property type="nucleotide sequence ID" value="NZ_BAAAZG010000014.1"/>
</dbReference>
<evidence type="ECO:0000256" key="2">
    <source>
        <dbReference type="ARBA" id="ARBA00023125"/>
    </source>
</evidence>
<keyword evidence="1" id="KW-0805">Transcription regulation</keyword>
<organism evidence="6 7">
    <name type="scientific">Actinomadura miaoliensis</name>
    <dbReference type="NCBI Taxonomy" id="430685"/>
    <lineage>
        <taxon>Bacteria</taxon>
        <taxon>Bacillati</taxon>
        <taxon>Actinomycetota</taxon>
        <taxon>Actinomycetes</taxon>
        <taxon>Streptosporangiales</taxon>
        <taxon>Thermomonosporaceae</taxon>
        <taxon>Actinomadura</taxon>
    </lineage>
</organism>
<comment type="caution">
    <text evidence="6">The sequence shown here is derived from an EMBL/GenBank/DDBJ whole genome shotgun (WGS) entry which is preliminary data.</text>
</comment>